<dbReference type="Proteomes" id="UP000054560">
    <property type="component" value="Unassembled WGS sequence"/>
</dbReference>
<dbReference type="GO" id="GO:0016616">
    <property type="term" value="F:oxidoreductase activity, acting on the CH-OH group of donors, NAD or NADP as acceptor"/>
    <property type="evidence" value="ECO:0007669"/>
    <property type="project" value="TreeGrafter"/>
</dbReference>
<accession>A0A0L0GBA4</accession>
<dbReference type="STRING" id="667725.A0A0L0GBA4"/>
<dbReference type="Gene3D" id="3.40.50.720">
    <property type="entry name" value="NAD(P)-binding Rossmann-like Domain"/>
    <property type="match status" value="1"/>
</dbReference>
<dbReference type="PANTHER" id="PTHR10366:SF564">
    <property type="entry name" value="STEROL-4-ALPHA-CARBOXYLATE 3-DEHYDROGENASE, DECARBOXYLATING"/>
    <property type="match status" value="1"/>
</dbReference>
<keyword evidence="1" id="KW-0560">Oxidoreductase</keyword>
<dbReference type="OrthoDB" id="2735536at2759"/>
<dbReference type="Pfam" id="PF01370">
    <property type="entry name" value="Epimerase"/>
    <property type="match status" value="1"/>
</dbReference>
<evidence type="ECO:0000259" key="3">
    <source>
        <dbReference type="Pfam" id="PF01370"/>
    </source>
</evidence>
<dbReference type="InterPro" id="IPR036291">
    <property type="entry name" value="NAD(P)-bd_dom_sf"/>
</dbReference>
<dbReference type="CDD" id="cd05227">
    <property type="entry name" value="AR_SDR_e"/>
    <property type="match status" value="1"/>
</dbReference>
<evidence type="ECO:0000313" key="5">
    <source>
        <dbReference type="Proteomes" id="UP000054560"/>
    </source>
</evidence>
<dbReference type="FunFam" id="3.40.50.720:FF:000336">
    <property type="entry name" value="Aldehyde reductase"/>
    <property type="match status" value="1"/>
</dbReference>
<dbReference type="SUPFAM" id="SSF51735">
    <property type="entry name" value="NAD(P)-binding Rossmann-fold domains"/>
    <property type="match status" value="1"/>
</dbReference>
<proteinExistence type="inferred from homology"/>
<dbReference type="InterPro" id="IPR050425">
    <property type="entry name" value="NAD(P)_dehydrat-like"/>
</dbReference>
<dbReference type="GeneID" id="25902106"/>
<evidence type="ECO:0000256" key="2">
    <source>
        <dbReference type="ARBA" id="ARBA00023445"/>
    </source>
</evidence>
<dbReference type="PANTHER" id="PTHR10366">
    <property type="entry name" value="NAD DEPENDENT EPIMERASE/DEHYDRATASE"/>
    <property type="match status" value="1"/>
</dbReference>
<dbReference type="InterPro" id="IPR001509">
    <property type="entry name" value="Epimerase_deHydtase"/>
</dbReference>
<evidence type="ECO:0000256" key="1">
    <source>
        <dbReference type="ARBA" id="ARBA00023002"/>
    </source>
</evidence>
<gene>
    <name evidence="4" type="ORF">SARC_01602</name>
</gene>
<evidence type="ECO:0000313" key="4">
    <source>
        <dbReference type="EMBL" id="KNC86280.1"/>
    </source>
</evidence>
<organism evidence="4 5">
    <name type="scientific">Sphaeroforma arctica JP610</name>
    <dbReference type="NCBI Taxonomy" id="667725"/>
    <lineage>
        <taxon>Eukaryota</taxon>
        <taxon>Ichthyosporea</taxon>
        <taxon>Ichthyophonida</taxon>
        <taxon>Sphaeroforma</taxon>
    </lineage>
</organism>
<dbReference type="EMBL" id="KQ241660">
    <property type="protein sequence ID" value="KNC86280.1"/>
    <property type="molecule type" value="Genomic_DNA"/>
</dbReference>
<comment type="similarity">
    <text evidence="2">Belongs to the NAD(P)-dependent epimerase/dehydratase family. Dihydroflavonol-4-reductase subfamily.</text>
</comment>
<dbReference type="RefSeq" id="XP_014160182.1">
    <property type="nucleotide sequence ID" value="XM_014304707.1"/>
</dbReference>
<dbReference type="eggNOG" id="KOG1502">
    <property type="taxonomic scope" value="Eukaryota"/>
</dbReference>
<sequence>MVQTVLVTGASGFIALHIVEKLLKEGNFKIRGTVRDVNNKEKCKPIYDLVKDPKYPIELVHADLGEDKGWKEAVEGVDLVLHTASPFFFADPEKSEEELIRPAVDGTKRVMEACAAEGSKVQRCIVTSSLASIMGCEKPEGHIFTEKDWSDPEQCDGYRLSKTLAEKTAWDFVKSNKGHTFELATINPSMVIGPVRGRPGTSVNMVKAMMKGEKPQMVGIGFVDVREVAEAHVKALTMPEAVGERFMLSADNLLMKDAAEWIKEVYESKGYGPFDYINEMEGDRKKIPKLADGSKVTTVMDVKYHDLKQSVLDTCESLIQNGLVKPE</sequence>
<name>A0A0L0GBA4_9EUKA</name>
<keyword evidence="5" id="KW-1185">Reference proteome</keyword>
<feature type="domain" description="NAD-dependent epimerase/dehydratase" evidence="3">
    <location>
        <begin position="5"/>
        <end position="242"/>
    </location>
</feature>
<protein>
    <recommendedName>
        <fullName evidence="3">NAD-dependent epimerase/dehydratase domain-containing protein</fullName>
    </recommendedName>
</protein>
<dbReference type="AlphaFoldDB" id="A0A0L0GBA4"/>
<reference evidence="4 5" key="1">
    <citation type="submission" date="2011-02" db="EMBL/GenBank/DDBJ databases">
        <title>The Genome Sequence of Sphaeroforma arctica JP610.</title>
        <authorList>
            <consortium name="The Broad Institute Genome Sequencing Platform"/>
            <person name="Russ C."/>
            <person name="Cuomo C."/>
            <person name="Young S.K."/>
            <person name="Zeng Q."/>
            <person name="Gargeya S."/>
            <person name="Alvarado L."/>
            <person name="Berlin A."/>
            <person name="Chapman S.B."/>
            <person name="Chen Z."/>
            <person name="Freedman E."/>
            <person name="Gellesch M."/>
            <person name="Goldberg J."/>
            <person name="Griggs A."/>
            <person name="Gujja S."/>
            <person name="Heilman E."/>
            <person name="Heiman D."/>
            <person name="Howarth C."/>
            <person name="Mehta T."/>
            <person name="Neiman D."/>
            <person name="Pearson M."/>
            <person name="Roberts A."/>
            <person name="Saif S."/>
            <person name="Shea T."/>
            <person name="Shenoy N."/>
            <person name="Sisk P."/>
            <person name="Stolte C."/>
            <person name="Sykes S."/>
            <person name="White J."/>
            <person name="Yandava C."/>
            <person name="Burger G."/>
            <person name="Gray M.W."/>
            <person name="Holland P.W.H."/>
            <person name="King N."/>
            <person name="Lang F.B.F."/>
            <person name="Roger A.J."/>
            <person name="Ruiz-Trillo I."/>
            <person name="Haas B."/>
            <person name="Nusbaum C."/>
            <person name="Birren B."/>
        </authorList>
    </citation>
    <scope>NUCLEOTIDE SEQUENCE [LARGE SCALE GENOMIC DNA]</scope>
    <source>
        <strain evidence="4 5">JP610</strain>
    </source>
</reference>